<organism evidence="2 3">
    <name type="scientific">Urochloa decumbens</name>
    <dbReference type="NCBI Taxonomy" id="240449"/>
    <lineage>
        <taxon>Eukaryota</taxon>
        <taxon>Viridiplantae</taxon>
        <taxon>Streptophyta</taxon>
        <taxon>Embryophyta</taxon>
        <taxon>Tracheophyta</taxon>
        <taxon>Spermatophyta</taxon>
        <taxon>Magnoliopsida</taxon>
        <taxon>Liliopsida</taxon>
        <taxon>Poales</taxon>
        <taxon>Poaceae</taxon>
        <taxon>PACMAD clade</taxon>
        <taxon>Panicoideae</taxon>
        <taxon>Panicodae</taxon>
        <taxon>Paniceae</taxon>
        <taxon>Melinidinae</taxon>
        <taxon>Urochloa</taxon>
    </lineage>
</organism>
<dbReference type="PANTHER" id="PTHR33065:SF193">
    <property type="entry name" value="DUF6598 DOMAIN-CONTAINING PROTEIN"/>
    <property type="match status" value="1"/>
</dbReference>
<evidence type="ECO:0000259" key="1">
    <source>
        <dbReference type="Pfam" id="PF20241"/>
    </source>
</evidence>
<proteinExistence type="predicted"/>
<keyword evidence="3" id="KW-1185">Reference proteome</keyword>
<protein>
    <recommendedName>
        <fullName evidence="1">DUF6598 domain-containing protein</fullName>
    </recommendedName>
</protein>
<evidence type="ECO:0000313" key="3">
    <source>
        <dbReference type="Proteomes" id="UP001497457"/>
    </source>
</evidence>
<reference evidence="2 3" key="2">
    <citation type="submission" date="2024-10" db="EMBL/GenBank/DDBJ databases">
        <authorList>
            <person name="Ryan C."/>
        </authorList>
    </citation>
    <scope>NUCLEOTIDE SEQUENCE [LARGE SCALE GENOMIC DNA]</scope>
</reference>
<evidence type="ECO:0000313" key="2">
    <source>
        <dbReference type="EMBL" id="CAL4963363.1"/>
    </source>
</evidence>
<sequence>MKIFSRSMVGLCRRVGSTQPRPGRWPNGVVRRDAPLMDCLYRSWDMQGNTEVGNENKSKMQSHNPLPCGTTKCVDVDTEKMRNNATKRVTYNYPLMEKKWFPKIYKNSSHRDGAIYTNWLFKNEWPDVDITDRSETLLEPMMFSEATENCVPDPENCMLHFPEDMLQFMSVMLADAPVSSGSTQLYGYIAVRDGRDWMLNYVFNHSRDDPITVQQGDLIGMMGPKRGIEMSPPVLIEFDVRIKNGELEEDDLELIDGAIACTLRKPWKPIKYHIAGNCGAVDMTLAFVRYAVEATIEVVISEAQIGVGLSLSSFVYIAMDFEEIQLFQGTTVQSFSQARYVVAVTSGTEMLLKFKVGNNNVERCLSFKAKQHGCDSQRMELELATLSVKVSWSTI</sequence>
<dbReference type="AlphaFoldDB" id="A0ABC8ZMI0"/>
<gene>
    <name evidence="2" type="ORF">URODEC1_LOCUS46137</name>
</gene>
<dbReference type="InterPro" id="IPR046533">
    <property type="entry name" value="DUF6598"/>
</dbReference>
<dbReference type="Proteomes" id="UP001497457">
    <property type="component" value="Chromosome 19rd"/>
</dbReference>
<accession>A0ABC8ZMI0</accession>
<reference evidence="3" key="1">
    <citation type="submission" date="2024-06" db="EMBL/GenBank/DDBJ databases">
        <authorList>
            <person name="Ryan C."/>
        </authorList>
    </citation>
    <scope>NUCLEOTIDE SEQUENCE [LARGE SCALE GENOMIC DNA]</scope>
</reference>
<name>A0ABC8ZMI0_9POAL</name>
<feature type="domain" description="DUF6598" evidence="1">
    <location>
        <begin position="165"/>
        <end position="390"/>
    </location>
</feature>
<dbReference type="PANTHER" id="PTHR33065">
    <property type="entry name" value="OS07G0486400 PROTEIN"/>
    <property type="match status" value="1"/>
</dbReference>
<dbReference type="EMBL" id="OZ075129">
    <property type="protein sequence ID" value="CAL4963363.1"/>
    <property type="molecule type" value="Genomic_DNA"/>
</dbReference>
<dbReference type="Pfam" id="PF20241">
    <property type="entry name" value="DUF6598"/>
    <property type="match status" value="1"/>
</dbReference>